<sequence length="382" mass="42932">MKIWTGDAFRCQKIREIVFLGFVVFIHYFIDQLLSVPIVRLVENAVCTRYYRDPNRDHQQPVPELECKIHPIQQQVIFLLGWMYPVDCLPEIATAFFWGYLADRLGRRAVMTFSCVGRLLTILAMLSIGLWSDKLPVNLILVAPLAKLIGGGSRIFAAMVQSIVSDLTSESDRTMVLYFMALLMAIANLTAPILESWALARGLQLPFTLATVLFAVLLVAIWASPESRSSSPIQVTTSSIMIESEEEPLLQDSVHEPALGAVGKLSWMIRSPRIVIFLVCTFLKRTGFFSESFFTQFASEKYQLQYQQTVWLSSAQAFGAALALGLVLPVTTRYLQQRNSSAWKIDMQLARVSFIILTFGYTSVWYSWSIICLAAGTVSSHT</sequence>
<evidence type="ECO:0000313" key="6">
    <source>
        <dbReference type="EMBL" id="KAK4221669.1"/>
    </source>
</evidence>
<dbReference type="Pfam" id="PF07690">
    <property type="entry name" value="MFS_1"/>
    <property type="match status" value="1"/>
</dbReference>
<evidence type="ECO:0000256" key="4">
    <source>
        <dbReference type="ARBA" id="ARBA00023136"/>
    </source>
</evidence>
<organism evidence="6 7">
    <name type="scientific">Podospora fimiseda</name>
    <dbReference type="NCBI Taxonomy" id="252190"/>
    <lineage>
        <taxon>Eukaryota</taxon>
        <taxon>Fungi</taxon>
        <taxon>Dikarya</taxon>
        <taxon>Ascomycota</taxon>
        <taxon>Pezizomycotina</taxon>
        <taxon>Sordariomycetes</taxon>
        <taxon>Sordariomycetidae</taxon>
        <taxon>Sordariales</taxon>
        <taxon>Podosporaceae</taxon>
        <taxon>Podospora</taxon>
    </lineage>
</organism>
<accession>A0AAN6YM64</accession>
<protein>
    <submittedName>
        <fullName evidence="6">Major facilitator superfamily domain-containing protein</fullName>
    </submittedName>
</protein>
<dbReference type="InterPro" id="IPR011701">
    <property type="entry name" value="MFS"/>
</dbReference>
<keyword evidence="3 5" id="KW-1133">Transmembrane helix</keyword>
<comment type="subcellular location">
    <subcellularLocation>
        <location evidence="1">Membrane</location>
        <topology evidence="1">Multi-pass membrane protein</topology>
    </subcellularLocation>
</comment>
<feature type="transmembrane region" description="Helical" evidence="5">
    <location>
        <begin position="274"/>
        <end position="290"/>
    </location>
</feature>
<keyword evidence="4 5" id="KW-0472">Membrane</keyword>
<dbReference type="EMBL" id="MU865525">
    <property type="protein sequence ID" value="KAK4221669.1"/>
    <property type="molecule type" value="Genomic_DNA"/>
</dbReference>
<feature type="transmembrane region" description="Helical" evidence="5">
    <location>
        <begin position="109"/>
        <end position="131"/>
    </location>
</feature>
<feature type="transmembrane region" description="Helical" evidence="5">
    <location>
        <begin position="82"/>
        <end position="102"/>
    </location>
</feature>
<proteinExistence type="predicted"/>
<evidence type="ECO:0000256" key="1">
    <source>
        <dbReference type="ARBA" id="ARBA00004141"/>
    </source>
</evidence>
<evidence type="ECO:0000256" key="5">
    <source>
        <dbReference type="SAM" id="Phobius"/>
    </source>
</evidence>
<feature type="transmembrane region" description="Helical" evidence="5">
    <location>
        <begin position="352"/>
        <end position="376"/>
    </location>
</feature>
<dbReference type="InterPro" id="IPR036259">
    <property type="entry name" value="MFS_trans_sf"/>
</dbReference>
<dbReference type="AlphaFoldDB" id="A0AAN6YM64"/>
<feature type="transmembrane region" description="Helical" evidence="5">
    <location>
        <begin position="176"/>
        <end position="199"/>
    </location>
</feature>
<keyword evidence="7" id="KW-1185">Reference proteome</keyword>
<comment type="caution">
    <text evidence="6">The sequence shown here is derived from an EMBL/GenBank/DDBJ whole genome shotgun (WGS) entry which is preliminary data.</text>
</comment>
<evidence type="ECO:0000313" key="7">
    <source>
        <dbReference type="Proteomes" id="UP001301958"/>
    </source>
</evidence>
<evidence type="ECO:0000256" key="2">
    <source>
        <dbReference type="ARBA" id="ARBA00022692"/>
    </source>
</evidence>
<keyword evidence="2 5" id="KW-0812">Transmembrane</keyword>
<dbReference type="Gene3D" id="1.20.1250.20">
    <property type="entry name" value="MFS general substrate transporter like domains"/>
    <property type="match status" value="1"/>
</dbReference>
<dbReference type="GO" id="GO:0016020">
    <property type="term" value="C:membrane"/>
    <property type="evidence" value="ECO:0007669"/>
    <property type="project" value="UniProtKB-SubCell"/>
</dbReference>
<dbReference type="PANTHER" id="PTHR23507:SF1">
    <property type="entry name" value="FI18259P1-RELATED"/>
    <property type="match status" value="1"/>
</dbReference>
<reference evidence="6" key="1">
    <citation type="journal article" date="2023" name="Mol. Phylogenet. Evol.">
        <title>Genome-scale phylogeny and comparative genomics of the fungal order Sordariales.</title>
        <authorList>
            <person name="Hensen N."/>
            <person name="Bonometti L."/>
            <person name="Westerberg I."/>
            <person name="Brannstrom I.O."/>
            <person name="Guillou S."/>
            <person name="Cros-Aarteil S."/>
            <person name="Calhoun S."/>
            <person name="Haridas S."/>
            <person name="Kuo A."/>
            <person name="Mondo S."/>
            <person name="Pangilinan J."/>
            <person name="Riley R."/>
            <person name="LaButti K."/>
            <person name="Andreopoulos B."/>
            <person name="Lipzen A."/>
            <person name="Chen C."/>
            <person name="Yan M."/>
            <person name="Daum C."/>
            <person name="Ng V."/>
            <person name="Clum A."/>
            <person name="Steindorff A."/>
            <person name="Ohm R.A."/>
            <person name="Martin F."/>
            <person name="Silar P."/>
            <person name="Natvig D.O."/>
            <person name="Lalanne C."/>
            <person name="Gautier V."/>
            <person name="Ament-Velasquez S.L."/>
            <person name="Kruys A."/>
            <person name="Hutchinson M.I."/>
            <person name="Powell A.J."/>
            <person name="Barry K."/>
            <person name="Miller A.N."/>
            <person name="Grigoriev I.V."/>
            <person name="Debuchy R."/>
            <person name="Gladieux P."/>
            <person name="Hiltunen Thoren M."/>
            <person name="Johannesson H."/>
        </authorList>
    </citation>
    <scope>NUCLEOTIDE SEQUENCE</scope>
    <source>
        <strain evidence="6">CBS 990.96</strain>
    </source>
</reference>
<gene>
    <name evidence="6" type="ORF">QBC38DRAFT_376696</name>
</gene>
<feature type="transmembrane region" description="Helical" evidence="5">
    <location>
        <begin position="310"/>
        <end position="331"/>
    </location>
</feature>
<dbReference type="PANTHER" id="PTHR23507">
    <property type="entry name" value="ZGC:174356"/>
    <property type="match status" value="1"/>
</dbReference>
<feature type="transmembrane region" description="Helical" evidence="5">
    <location>
        <begin position="205"/>
        <end position="223"/>
    </location>
</feature>
<dbReference type="SUPFAM" id="SSF103473">
    <property type="entry name" value="MFS general substrate transporter"/>
    <property type="match status" value="1"/>
</dbReference>
<dbReference type="Proteomes" id="UP001301958">
    <property type="component" value="Unassembled WGS sequence"/>
</dbReference>
<dbReference type="GO" id="GO:0022857">
    <property type="term" value="F:transmembrane transporter activity"/>
    <property type="evidence" value="ECO:0007669"/>
    <property type="project" value="InterPro"/>
</dbReference>
<name>A0AAN6YM64_9PEZI</name>
<feature type="transmembrane region" description="Helical" evidence="5">
    <location>
        <begin position="137"/>
        <end position="164"/>
    </location>
</feature>
<evidence type="ECO:0000256" key="3">
    <source>
        <dbReference type="ARBA" id="ARBA00022989"/>
    </source>
</evidence>
<feature type="transmembrane region" description="Helical" evidence="5">
    <location>
        <begin position="12"/>
        <end position="30"/>
    </location>
</feature>
<reference evidence="6" key="2">
    <citation type="submission" date="2023-05" db="EMBL/GenBank/DDBJ databases">
        <authorList>
            <consortium name="Lawrence Berkeley National Laboratory"/>
            <person name="Steindorff A."/>
            <person name="Hensen N."/>
            <person name="Bonometti L."/>
            <person name="Westerberg I."/>
            <person name="Brannstrom I.O."/>
            <person name="Guillou S."/>
            <person name="Cros-Aarteil S."/>
            <person name="Calhoun S."/>
            <person name="Haridas S."/>
            <person name="Kuo A."/>
            <person name="Mondo S."/>
            <person name="Pangilinan J."/>
            <person name="Riley R."/>
            <person name="Labutti K."/>
            <person name="Andreopoulos B."/>
            <person name="Lipzen A."/>
            <person name="Chen C."/>
            <person name="Yanf M."/>
            <person name="Daum C."/>
            <person name="Ng V."/>
            <person name="Clum A."/>
            <person name="Ohm R."/>
            <person name="Martin F."/>
            <person name="Silar P."/>
            <person name="Natvig D."/>
            <person name="Lalanne C."/>
            <person name="Gautier V."/>
            <person name="Ament-Velasquez S.L."/>
            <person name="Kruys A."/>
            <person name="Hutchinson M.I."/>
            <person name="Powell A.J."/>
            <person name="Barry K."/>
            <person name="Miller A.N."/>
            <person name="Grigoriev I.V."/>
            <person name="Debuchy R."/>
            <person name="Gladieux P."/>
            <person name="Thoren M.H."/>
            <person name="Johannesson H."/>
        </authorList>
    </citation>
    <scope>NUCLEOTIDE SEQUENCE</scope>
    <source>
        <strain evidence="6">CBS 990.96</strain>
    </source>
</reference>